<dbReference type="GO" id="GO:0032040">
    <property type="term" value="C:small-subunit processome"/>
    <property type="evidence" value="ECO:0007669"/>
    <property type="project" value="TreeGrafter"/>
</dbReference>
<comment type="function">
    <text evidence="7">Involved in nucleolar processing of pre-18S ribosomal RNA.</text>
</comment>
<feature type="compositionally biased region" description="Acidic residues" evidence="8">
    <location>
        <begin position="276"/>
        <end position="290"/>
    </location>
</feature>
<dbReference type="KEGG" id="kmx:KLMA_20682"/>
<dbReference type="VEuPathDB" id="FungiDB:KLMA_20682"/>
<keyword evidence="2 7" id="KW-0690">Ribosome biogenesis</keyword>
<keyword evidence="5 7" id="KW-0687">Ribonucleoprotein</keyword>
<protein>
    <recommendedName>
        <fullName evidence="7">U3 small nucleolar ribonucleoprotein protein MPP10</fullName>
    </recommendedName>
</protein>
<dbReference type="Pfam" id="PF04006">
    <property type="entry name" value="Mpp10"/>
    <property type="match status" value="1"/>
</dbReference>
<evidence type="ECO:0000256" key="8">
    <source>
        <dbReference type="SAM" id="MobiDB-lite"/>
    </source>
</evidence>
<dbReference type="PIRSF" id="PIRSF017300">
    <property type="entry name" value="snoRNP_Mpp10"/>
    <property type="match status" value="1"/>
</dbReference>
<evidence type="ECO:0000256" key="4">
    <source>
        <dbReference type="ARBA" id="ARBA00023242"/>
    </source>
</evidence>
<proteinExistence type="inferred from homology"/>
<comment type="subcellular location">
    <subcellularLocation>
        <location evidence="1 7">Nucleus</location>
        <location evidence="1 7">Nucleolus</location>
    </subcellularLocation>
</comment>
<dbReference type="GO" id="GO:0005732">
    <property type="term" value="C:sno(s)RNA-containing ribonucleoprotein complex"/>
    <property type="evidence" value="ECO:0007669"/>
    <property type="project" value="UniProtKB-UniRule"/>
</dbReference>
<organism evidence="9 10">
    <name type="scientific">Kluyveromyces marxianus (strain DMKU3-1042 / BCC 29191 / NBRC 104275)</name>
    <name type="common">Yeast</name>
    <name type="synonym">Candida kefyr</name>
    <dbReference type="NCBI Taxonomy" id="1003335"/>
    <lineage>
        <taxon>Eukaryota</taxon>
        <taxon>Fungi</taxon>
        <taxon>Dikarya</taxon>
        <taxon>Ascomycota</taxon>
        <taxon>Saccharomycotina</taxon>
        <taxon>Saccharomycetes</taxon>
        <taxon>Saccharomycetales</taxon>
        <taxon>Saccharomycetaceae</taxon>
        <taxon>Kluyveromyces</taxon>
    </lineage>
</organism>
<name>W0T6T7_KLUMD</name>
<dbReference type="GO" id="GO:0006364">
    <property type="term" value="P:rRNA processing"/>
    <property type="evidence" value="ECO:0007669"/>
    <property type="project" value="UniProtKB-KW"/>
</dbReference>
<keyword evidence="3 7" id="KW-0698">rRNA processing</keyword>
<evidence type="ECO:0000256" key="2">
    <source>
        <dbReference type="ARBA" id="ARBA00022517"/>
    </source>
</evidence>
<sequence length="614" mass="69996">MHEFVELLKTNPVGLLSQEVLESREPLSVVKGYFDQVIQLNKNDTESKTTLDEIVVDGLDANQVWWQSKIVLDNTQAGLMHKISSLSVHDGESNEEDSEEDSEEDDEQEEDNEDAAPVGSDDELSNGFSAEEEEEEEEDNDEAASDDEGKVSATESLQLNNEENENINDDSDSGLEDEKFEEAQESREAIEDKFGINDTFFNLDEFNKQTLEEENNTNQGNSDEEIDYFGDIPSEEEEEAIYYDDFFDKPKEKQEIGKVSKKSSENSRSQKGKEQEENESFDESEYEDAMEEAKLDLFADEDDYNGSDAEDNAQPLSTFERQQLEIQRQIQKLEEEAVAEKKWALKGEVKARDRPEDALLTEDLEFERTAKPVPLITSEVTESLENMIRRRIKEEDFNDLQRRVITDVSGFKSKPKFELSDVKSSKSLAEIYEDDFKGVTEDVEISEELQKSHDEISELYKDLTYKLDALSSAHFIPKPIKKDLEVRVQTAAISMEDAQPLTMSNASTLAPQEIYKVGKSENANEITLKNGVVMSRDELTREDKNRLRRAVKRKRSKLSSKMAEQPKKKNKKDEVLETLSKSKNITVIDKKGAKTDIKGNVKKDNSSNSINFKL</sequence>
<accession>W0T6T7</accession>
<feature type="compositionally biased region" description="Basic and acidic residues" evidence="8">
    <location>
        <begin position="588"/>
        <end position="605"/>
    </location>
</feature>
<feature type="compositionally biased region" description="Basic and acidic residues" evidence="8">
    <location>
        <begin position="564"/>
        <end position="575"/>
    </location>
</feature>
<evidence type="ECO:0000313" key="9">
    <source>
        <dbReference type="EMBL" id="BAO39140.1"/>
    </source>
</evidence>
<evidence type="ECO:0000313" key="10">
    <source>
        <dbReference type="Proteomes" id="UP000065495"/>
    </source>
</evidence>
<evidence type="ECO:0000256" key="7">
    <source>
        <dbReference type="PIRNR" id="PIRNR017300"/>
    </source>
</evidence>
<feature type="compositionally biased region" description="Acidic residues" evidence="8">
    <location>
        <begin position="162"/>
        <end position="180"/>
    </location>
</feature>
<evidence type="ECO:0000256" key="6">
    <source>
        <dbReference type="ARBA" id="ARBA00029455"/>
    </source>
</evidence>
<dbReference type="Proteomes" id="UP000065495">
    <property type="component" value="Chromosome 2"/>
</dbReference>
<gene>
    <name evidence="9" type="primary">MPP10</name>
    <name evidence="9" type="ORF">KLMA_20682</name>
</gene>
<dbReference type="InterPro" id="IPR012173">
    <property type="entry name" value="Mpp10"/>
</dbReference>
<dbReference type="AlphaFoldDB" id="W0T6T7"/>
<keyword evidence="4 7" id="KW-0539">Nucleus</keyword>
<feature type="compositionally biased region" description="Acidic residues" evidence="8">
    <location>
        <begin position="93"/>
        <end position="146"/>
    </location>
</feature>
<feature type="region of interest" description="Disordered" evidence="8">
    <location>
        <begin position="86"/>
        <end position="292"/>
    </location>
</feature>
<dbReference type="RefSeq" id="XP_022674998.1">
    <property type="nucleotide sequence ID" value="XM_022818319.1"/>
</dbReference>
<feature type="compositionally biased region" description="Basic and acidic residues" evidence="8">
    <location>
        <begin position="246"/>
        <end position="265"/>
    </location>
</feature>
<evidence type="ECO:0000256" key="5">
    <source>
        <dbReference type="ARBA" id="ARBA00023274"/>
    </source>
</evidence>
<reference evidence="9 10" key="1">
    <citation type="journal article" date="2015" name="Biotechnol. Biofuels">
        <title>Genetic basis of the highly efficient yeast Kluyveromyces marxianus: complete genome sequence and transcriptome analyses.</title>
        <authorList>
            <person name="Lertwattanasakul N."/>
            <person name="Kosaka T."/>
            <person name="Hosoyama A."/>
            <person name="Suzuki Y."/>
            <person name="Rodrussamee N."/>
            <person name="Matsutani M."/>
            <person name="Murata M."/>
            <person name="Fujimoto N."/>
            <person name="Suprayogi"/>
            <person name="Tsuchikane K."/>
            <person name="Limtong S."/>
            <person name="Fujita N."/>
            <person name="Yamada M."/>
        </authorList>
    </citation>
    <scope>NUCLEOTIDE SEQUENCE [LARGE SCALE GENOMIC DNA]</scope>
    <source>
        <strain evidence="10">DMKU3-1042 / BCC 29191 / NBRC 104275</strain>
    </source>
</reference>
<feature type="region of interest" description="Disordered" evidence="8">
    <location>
        <begin position="537"/>
        <end position="614"/>
    </location>
</feature>
<feature type="compositionally biased region" description="Acidic residues" evidence="8">
    <location>
        <begin position="222"/>
        <end position="242"/>
    </location>
</feature>
<dbReference type="EMBL" id="AP012214">
    <property type="protein sequence ID" value="BAO39140.1"/>
    <property type="molecule type" value="Genomic_DNA"/>
</dbReference>
<comment type="similarity">
    <text evidence="6 7">Belongs to the MPP10 family.</text>
</comment>
<dbReference type="GeneID" id="34715143"/>
<feature type="compositionally biased region" description="Basic and acidic residues" evidence="8">
    <location>
        <begin position="181"/>
        <end position="195"/>
    </location>
</feature>
<evidence type="ECO:0000256" key="1">
    <source>
        <dbReference type="ARBA" id="ARBA00004604"/>
    </source>
</evidence>
<dbReference type="PANTHER" id="PTHR17039:SF0">
    <property type="entry name" value="U3 SMALL NUCLEOLAR RIBONUCLEOPROTEIN PROTEIN MPP10"/>
    <property type="match status" value="1"/>
</dbReference>
<dbReference type="PANTHER" id="PTHR17039">
    <property type="entry name" value="U3 SMALL NUCLEOLAR RIBONUCLEOPROTEIN PROTEIN MPP10"/>
    <property type="match status" value="1"/>
</dbReference>
<dbReference type="GO" id="GO:0034457">
    <property type="term" value="C:Mpp10 complex"/>
    <property type="evidence" value="ECO:0007669"/>
    <property type="project" value="UniProtKB-UniRule"/>
</dbReference>
<feature type="compositionally biased region" description="Basic residues" evidence="8">
    <location>
        <begin position="546"/>
        <end position="558"/>
    </location>
</feature>
<dbReference type="OrthoDB" id="445326at2759"/>
<evidence type="ECO:0000256" key="3">
    <source>
        <dbReference type="ARBA" id="ARBA00022552"/>
    </source>
</evidence>